<feature type="compositionally biased region" description="Acidic residues" evidence="2">
    <location>
        <begin position="459"/>
        <end position="470"/>
    </location>
</feature>
<evidence type="ECO:0000313" key="5">
    <source>
        <dbReference type="EMBL" id="KAK8785123.1"/>
    </source>
</evidence>
<feature type="compositionally biased region" description="Basic and acidic residues" evidence="2">
    <location>
        <begin position="29"/>
        <end position="63"/>
    </location>
</feature>
<feature type="compositionally biased region" description="Basic and acidic residues" evidence="2">
    <location>
        <begin position="1"/>
        <end position="10"/>
    </location>
</feature>
<feature type="compositionally biased region" description="Basic and acidic residues" evidence="2">
    <location>
        <begin position="473"/>
        <end position="487"/>
    </location>
</feature>
<keyword evidence="1" id="KW-0479">Metal-binding</keyword>
<dbReference type="Pfam" id="PF21299">
    <property type="entry name" value="ADAM10_Cys-rich"/>
    <property type="match status" value="1"/>
</dbReference>
<feature type="transmembrane region" description="Helical" evidence="3">
    <location>
        <begin position="357"/>
        <end position="377"/>
    </location>
</feature>
<dbReference type="GO" id="GO:0046872">
    <property type="term" value="F:metal ion binding"/>
    <property type="evidence" value="ECO:0007669"/>
    <property type="project" value="UniProtKB-KW"/>
</dbReference>
<feature type="region of interest" description="Disordered" evidence="2">
    <location>
        <begin position="233"/>
        <end position="260"/>
    </location>
</feature>
<dbReference type="PANTHER" id="PTHR45702:SF2">
    <property type="entry name" value="KUZBANIAN, ISOFORM A"/>
    <property type="match status" value="1"/>
</dbReference>
<dbReference type="InterPro" id="IPR024079">
    <property type="entry name" value="MetalloPept_cat_dom_sf"/>
</dbReference>
<dbReference type="GO" id="GO:0007219">
    <property type="term" value="P:Notch signaling pathway"/>
    <property type="evidence" value="ECO:0007669"/>
    <property type="project" value="TreeGrafter"/>
</dbReference>
<feature type="non-terminal residue" evidence="5">
    <location>
        <position position="864"/>
    </location>
</feature>
<dbReference type="Proteomes" id="UP001321473">
    <property type="component" value="Unassembled WGS sequence"/>
</dbReference>
<name>A0AAQ4FE84_AMBAM</name>
<dbReference type="EMBL" id="JARKHS020003909">
    <property type="protein sequence ID" value="KAK8785123.1"/>
    <property type="molecule type" value="Genomic_DNA"/>
</dbReference>
<feature type="binding site" evidence="1">
    <location>
        <position position="724"/>
    </location>
    <ligand>
        <name>Zn(2+)</name>
        <dbReference type="ChEBI" id="CHEBI:29105"/>
        <note>catalytic</note>
    </ligand>
</feature>
<keyword evidence="3" id="KW-0472">Membrane</keyword>
<organism evidence="5 6">
    <name type="scientific">Amblyomma americanum</name>
    <name type="common">Lone star tick</name>
    <dbReference type="NCBI Taxonomy" id="6943"/>
    <lineage>
        <taxon>Eukaryota</taxon>
        <taxon>Metazoa</taxon>
        <taxon>Ecdysozoa</taxon>
        <taxon>Arthropoda</taxon>
        <taxon>Chelicerata</taxon>
        <taxon>Arachnida</taxon>
        <taxon>Acari</taxon>
        <taxon>Parasitiformes</taxon>
        <taxon>Ixodida</taxon>
        <taxon>Ixodoidea</taxon>
        <taxon>Ixodidae</taxon>
        <taxon>Amblyomminae</taxon>
        <taxon>Amblyomma</taxon>
    </lineage>
</organism>
<feature type="region of interest" description="Disordered" evidence="2">
    <location>
        <begin position="431"/>
        <end position="530"/>
    </location>
</feature>
<dbReference type="InterPro" id="IPR049038">
    <property type="entry name" value="ADAM10_Cys-rich"/>
</dbReference>
<dbReference type="SUPFAM" id="SSF55486">
    <property type="entry name" value="Metalloproteases ('zincins'), catalytic domain"/>
    <property type="match status" value="1"/>
</dbReference>
<feature type="domain" description="Peptidase M12B" evidence="4">
    <location>
        <begin position="535"/>
        <end position="778"/>
    </location>
</feature>
<dbReference type="GO" id="GO:0006509">
    <property type="term" value="P:membrane protein ectodomain proteolysis"/>
    <property type="evidence" value="ECO:0007669"/>
    <property type="project" value="TreeGrafter"/>
</dbReference>
<accession>A0AAQ4FE84</accession>
<gene>
    <name evidence="5" type="ORF">V5799_008510</name>
</gene>
<keyword evidence="1" id="KW-0862">Zinc</keyword>
<evidence type="ECO:0000313" key="6">
    <source>
        <dbReference type="Proteomes" id="UP001321473"/>
    </source>
</evidence>
<keyword evidence="6" id="KW-1185">Reference proteome</keyword>
<evidence type="ECO:0000256" key="2">
    <source>
        <dbReference type="SAM" id="MobiDB-lite"/>
    </source>
</evidence>
<dbReference type="AlphaFoldDB" id="A0AAQ4FE84"/>
<feature type="binding site" evidence="1">
    <location>
        <position position="728"/>
    </location>
    <ligand>
        <name>Zn(2+)</name>
        <dbReference type="ChEBI" id="CHEBI:29105"/>
        <note>catalytic</note>
    </ligand>
</feature>
<dbReference type="PANTHER" id="PTHR45702">
    <property type="entry name" value="ADAM10/ADAM17 METALLOPEPTIDASE FAMILY MEMBER"/>
    <property type="match status" value="1"/>
</dbReference>
<feature type="binding site" evidence="1">
    <location>
        <position position="734"/>
    </location>
    <ligand>
        <name>Zn(2+)</name>
        <dbReference type="ChEBI" id="CHEBI:29105"/>
        <note>catalytic</note>
    </ligand>
</feature>
<comment type="caution">
    <text evidence="5">The sequence shown here is derived from an EMBL/GenBank/DDBJ whole genome shotgun (WGS) entry which is preliminary data.</text>
</comment>
<comment type="caution">
    <text evidence="1">Lacks conserved residue(s) required for the propagation of feature annotation.</text>
</comment>
<sequence>MEDERRHNDYSENLLPLDEAAAPQQTKTLHGESHRGPRDIHLAQQSDAKRGPTRHEPLHHRAQEQPPQHKPMVHKHHGALDPAEIQPHAPHGHDEFLPAVHAGTKGGTKATSSWWQPIDVISQNLGLQAPVVTSPPETAALPKPKPLPSFLPAAPTANVIPETHQRQHGTATKPHPLPRDNDVLEVRPLEHHPIHHALGNPHLEEPKEPHRHFHHGHLTAEGNAHGGHEWVAHQGHQASHAHPPQQLHPTASSGRHHATAEGLQLQHHLPAPLATARHGEDQRDYMHRHMHSAGPMDAWADTDLIPPHAVDADAARRLSDAPPRVLIDHYLGKKSGASSRGPLRTTIVAFLRCLESACLVFITISVVLLCLAVFYTIGEYPIETSRVYSVKTDPFNMPTVVLSETINTADVTDSLLERKLVAERSTTVFHPERARNVTSQKRPVPQSRVGRRLQAVPEESADDDEAEVSPEVEGNKDLEKGGDDLTRGAENNFPEPEYKDTERGKPEHGEYGFAYEGEEPKKQKTQRRGTSISRRVCSLEVAVDYTFFQKIFDWEKSLPIARQKIVDFIATIVNKVNAIYGTTSFGGIEDIHFVIQHIVRSTAATQINEPSDCVGSKRSKNPFCSQALDAAYALYLVSLVSRDEYCLSYRINYRDFMDGTLGLAWIASNDGSGGLCERYRASVEKDPASDSYKQAKLSLNTGVTTVFNYNQYVGMHVAALTFAHEIGHSFGSPHDSGATCDPYGPEGKYLMYESATVGTAPNNDRFSPCSIRNISSILVPFLAGKTDRENCFLRSSQCKVACDFPEMKDHCGAKLPPGSPCNAMRGYCDVFSICRDVNPRPFLTSPSGFFIGGEPFTILYEFIA</sequence>
<dbReference type="Pfam" id="PF13574">
    <property type="entry name" value="Reprolysin_2"/>
    <property type="match status" value="1"/>
</dbReference>
<feature type="compositionally biased region" description="Basic and acidic residues" evidence="2">
    <location>
        <begin position="496"/>
        <end position="510"/>
    </location>
</feature>
<reference evidence="5 6" key="1">
    <citation type="journal article" date="2023" name="Arcadia Sci">
        <title>De novo assembly of a long-read Amblyomma americanum tick genome.</title>
        <authorList>
            <person name="Chou S."/>
            <person name="Poskanzer K.E."/>
            <person name="Rollins M."/>
            <person name="Thuy-Boun P.S."/>
        </authorList>
    </citation>
    <scope>NUCLEOTIDE SEQUENCE [LARGE SCALE GENOMIC DNA]</scope>
    <source>
        <strain evidence="5">F_SG_1</strain>
        <tissue evidence="5">Salivary glands</tissue>
    </source>
</reference>
<keyword evidence="3" id="KW-1133">Transmembrane helix</keyword>
<feature type="region of interest" description="Disordered" evidence="2">
    <location>
        <begin position="1"/>
        <end position="76"/>
    </location>
</feature>
<proteinExistence type="predicted"/>
<dbReference type="InterPro" id="IPR001590">
    <property type="entry name" value="Peptidase_M12B"/>
</dbReference>
<dbReference type="GO" id="GO:0004222">
    <property type="term" value="F:metalloendopeptidase activity"/>
    <property type="evidence" value="ECO:0007669"/>
    <property type="project" value="InterPro"/>
</dbReference>
<keyword evidence="3" id="KW-0812">Transmembrane</keyword>
<evidence type="ECO:0000256" key="1">
    <source>
        <dbReference type="PROSITE-ProRule" id="PRU00276"/>
    </source>
</evidence>
<protein>
    <recommendedName>
        <fullName evidence="4">Peptidase M12B domain-containing protein</fullName>
    </recommendedName>
</protein>
<evidence type="ECO:0000259" key="4">
    <source>
        <dbReference type="PROSITE" id="PS50215"/>
    </source>
</evidence>
<dbReference type="PROSITE" id="PS50215">
    <property type="entry name" value="ADAM_MEPRO"/>
    <property type="match status" value="1"/>
</dbReference>
<dbReference type="GO" id="GO:0005886">
    <property type="term" value="C:plasma membrane"/>
    <property type="evidence" value="ECO:0007669"/>
    <property type="project" value="TreeGrafter"/>
</dbReference>
<dbReference type="InterPro" id="IPR051489">
    <property type="entry name" value="ADAM_Metalloproteinase"/>
</dbReference>
<dbReference type="Gene3D" id="3.40.390.10">
    <property type="entry name" value="Collagenase (Catalytic Domain)"/>
    <property type="match status" value="1"/>
</dbReference>
<feature type="active site" evidence="1">
    <location>
        <position position="725"/>
    </location>
</feature>
<evidence type="ECO:0000256" key="3">
    <source>
        <dbReference type="SAM" id="Phobius"/>
    </source>
</evidence>